<dbReference type="PANTHER" id="PTHR36453">
    <property type="entry name" value="SECRETED PROTEIN-RELATED"/>
    <property type="match status" value="1"/>
</dbReference>
<dbReference type="Gene3D" id="2.160.20.10">
    <property type="entry name" value="Single-stranded right-handed beta-helix, Pectin lyase-like"/>
    <property type="match status" value="1"/>
</dbReference>
<evidence type="ECO:0000259" key="2">
    <source>
        <dbReference type="Pfam" id="PF13229"/>
    </source>
</evidence>
<organism evidence="3 5">
    <name type="scientific">Adineta steineri</name>
    <dbReference type="NCBI Taxonomy" id="433720"/>
    <lineage>
        <taxon>Eukaryota</taxon>
        <taxon>Metazoa</taxon>
        <taxon>Spiralia</taxon>
        <taxon>Gnathifera</taxon>
        <taxon>Rotifera</taxon>
        <taxon>Eurotatoria</taxon>
        <taxon>Bdelloidea</taxon>
        <taxon>Adinetida</taxon>
        <taxon>Adinetidae</taxon>
        <taxon>Adineta</taxon>
    </lineage>
</organism>
<feature type="domain" description="Right handed beta helix" evidence="2">
    <location>
        <begin position="419"/>
        <end position="569"/>
    </location>
</feature>
<dbReference type="InterPro" id="IPR006626">
    <property type="entry name" value="PbH1"/>
</dbReference>
<evidence type="ECO:0000256" key="1">
    <source>
        <dbReference type="SAM" id="SignalP"/>
    </source>
</evidence>
<evidence type="ECO:0000313" key="5">
    <source>
        <dbReference type="Proteomes" id="UP000663845"/>
    </source>
</evidence>
<name>A0A815LBT1_9BILA</name>
<dbReference type="InterPro" id="IPR012334">
    <property type="entry name" value="Pectin_lyas_fold"/>
</dbReference>
<dbReference type="PANTHER" id="PTHR36453:SF1">
    <property type="entry name" value="RIGHT HANDED BETA HELIX DOMAIN-CONTAINING PROTEIN"/>
    <property type="match status" value="1"/>
</dbReference>
<proteinExistence type="predicted"/>
<comment type="caution">
    <text evidence="3">The sequence shown here is derived from an EMBL/GenBank/DDBJ whole genome shotgun (WGS) entry which is preliminary data.</text>
</comment>
<sequence length="720" mass="80034">MPTSMHSFMSLVCLIMVININRISLSYTIPSALTQLYVVPFPPLFGVNGDGSRAHPFSSLQQALDHIELKYHRSTIMRTDMITINLYPTHHFVNTIYFQQAHSHTRLTTMNAEDTAFYKDLVGEDHIHQKLSTASISGGIPVTGWTLVGDNLYKATVTTTTFINQLFVDNRRIARTRLPINPSEYLQYAAPLQDPNQARYGFQYATGQFESWPLDDAMVVVYHSWTTSHHYIDKLNLSNKTILFTNPSNSPIGAAVAQGQRRFHVENMCISYVPNSFCFSNASKTVYLMTDGSYDPNKSQIMTSINEYVVVLAGNSTTNPIEDIIIDNVAIQHSAWNIDRTQQADGQAAAFLTSAPLYIANATSIIITDVEISHTGSYGIWIKEGTNSINIINSLITDTGAGGIRIGQMISPVPTPTTSIHIISNEVSYGGNVFPSGVGIISHRAVDVVIADNSIHHHRYTGISIGWEWGYAPSYTSNVLVQGNYIYNIGQHILCDQGGIYTLGIQPGTIIHGNVIKNVFSFAMYMWGIYLDEGTSQIIVSNNVVYNTGWASFFQHYGANNTIINNVFARASLNPPPHPDDPKTDGDIHVGLAENHTSITFERNIVYDTFQGTNHSAYLSDQDAIVFLNNNLYYNSNGAELLFGRQQISFTEWQKTGQDNGSIIADPLFVGDVNQCDFFTIQSNSPAAKLGFTNLTKLSKWTPGCDMNDKTDNNNQFYYW</sequence>
<dbReference type="Proteomes" id="UP000663845">
    <property type="component" value="Unassembled WGS sequence"/>
</dbReference>
<reference evidence="3" key="1">
    <citation type="submission" date="2021-02" db="EMBL/GenBank/DDBJ databases">
        <authorList>
            <person name="Nowell W R."/>
        </authorList>
    </citation>
    <scope>NUCLEOTIDE SEQUENCE</scope>
</reference>
<dbReference type="Proteomes" id="UP000663844">
    <property type="component" value="Unassembled WGS sequence"/>
</dbReference>
<dbReference type="SUPFAM" id="SSF51126">
    <property type="entry name" value="Pectin lyase-like"/>
    <property type="match status" value="1"/>
</dbReference>
<dbReference type="InterPro" id="IPR011050">
    <property type="entry name" value="Pectin_lyase_fold/virulence"/>
</dbReference>
<dbReference type="EMBL" id="CAJOAZ010000813">
    <property type="protein sequence ID" value="CAF3717419.1"/>
    <property type="molecule type" value="Genomic_DNA"/>
</dbReference>
<dbReference type="Pfam" id="PF13229">
    <property type="entry name" value="Beta_helix"/>
    <property type="match status" value="1"/>
</dbReference>
<feature type="chain" id="PRO_5035687116" description="Right handed beta helix domain-containing protein" evidence="1">
    <location>
        <begin position="27"/>
        <end position="720"/>
    </location>
</feature>
<accession>A0A815LBT1</accession>
<feature type="signal peptide" evidence="1">
    <location>
        <begin position="1"/>
        <end position="26"/>
    </location>
</feature>
<gene>
    <name evidence="3" type="ORF">JYZ213_LOCUS37940</name>
    <name evidence="4" type="ORF">OXD698_LOCUS13402</name>
</gene>
<keyword evidence="1" id="KW-0732">Signal</keyword>
<evidence type="ECO:0000313" key="3">
    <source>
        <dbReference type="EMBL" id="CAF1404029.1"/>
    </source>
</evidence>
<evidence type="ECO:0000313" key="4">
    <source>
        <dbReference type="EMBL" id="CAF3717419.1"/>
    </source>
</evidence>
<dbReference type="InterPro" id="IPR039448">
    <property type="entry name" value="Beta_helix"/>
</dbReference>
<dbReference type="SMART" id="SM00710">
    <property type="entry name" value="PbH1"/>
    <property type="match status" value="8"/>
</dbReference>
<dbReference type="AlphaFoldDB" id="A0A815LBT1"/>
<dbReference type="EMBL" id="CAJNOG010001061">
    <property type="protein sequence ID" value="CAF1404029.1"/>
    <property type="molecule type" value="Genomic_DNA"/>
</dbReference>
<protein>
    <recommendedName>
        <fullName evidence="2">Right handed beta helix domain-containing protein</fullName>
    </recommendedName>
</protein>